<evidence type="ECO:0000313" key="2">
    <source>
        <dbReference type="Proteomes" id="UP000887013"/>
    </source>
</evidence>
<proteinExistence type="predicted"/>
<organism evidence="1 2">
    <name type="scientific">Nephila pilipes</name>
    <name type="common">Giant wood spider</name>
    <name type="synonym">Nephila maculata</name>
    <dbReference type="NCBI Taxonomy" id="299642"/>
    <lineage>
        <taxon>Eukaryota</taxon>
        <taxon>Metazoa</taxon>
        <taxon>Ecdysozoa</taxon>
        <taxon>Arthropoda</taxon>
        <taxon>Chelicerata</taxon>
        <taxon>Arachnida</taxon>
        <taxon>Araneae</taxon>
        <taxon>Araneomorphae</taxon>
        <taxon>Entelegynae</taxon>
        <taxon>Araneoidea</taxon>
        <taxon>Nephilidae</taxon>
        <taxon>Nephila</taxon>
    </lineage>
</organism>
<keyword evidence="2" id="KW-1185">Reference proteome</keyword>
<dbReference type="EMBL" id="BMAW01040021">
    <property type="protein sequence ID" value="GFU58075.1"/>
    <property type="molecule type" value="Genomic_DNA"/>
</dbReference>
<protein>
    <submittedName>
        <fullName evidence="1">Uncharacterized protein</fullName>
    </submittedName>
</protein>
<dbReference type="PANTHER" id="PTHR47331">
    <property type="entry name" value="PHD-TYPE DOMAIN-CONTAINING PROTEIN"/>
    <property type="match status" value="1"/>
</dbReference>
<name>A0A8X6QYP6_NEPPI</name>
<dbReference type="OrthoDB" id="6436820at2759"/>
<sequence length="148" mass="16946">MSSIYSSVKQLAIDEKDNFPIATNIVLQDVYFDDVLTGCSNLKEFEILKSELVPLFESEGMSLHKWCFSHSNSDFPDLQFDQLSEQHTVKTLGVLWNSSSDTLCFKVRITKNLVFTKRDVLSQIPRLFNLLGLLEPVISEAKYFMQSL</sequence>
<dbReference type="AlphaFoldDB" id="A0A8X6QYP6"/>
<dbReference type="Proteomes" id="UP000887013">
    <property type="component" value="Unassembled WGS sequence"/>
</dbReference>
<gene>
    <name evidence="1" type="primary">AVEN_202539_1</name>
    <name evidence="1" type="ORF">NPIL_295621</name>
</gene>
<accession>A0A8X6QYP6</accession>
<comment type="caution">
    <text evidence="1">The sequence shown here is derived from an EMBL/GenBank/DDBJ whole genome shotgun (WGS) entry which is preliminary data.</text>
</comment>
<reference evidence="1" key="1">
    <citation type="submission" date="2020-08" db="EMBL/GenBank/DDBJ databases">
        <title>Multicomponent nature underlies the extraordinary mechanical properties of spider dragline silk.</title>
        <authorList>
            <person name="Kono N."/>
            <person name="Nakamura H."/>
            <person name="Mori M."/>
            <person name="Yoshida Y."/>
            <person name="Ohtoshi R."/>
            <person name="Malay A.D."/>
            <person name="Moran D.A.P."/>
            <person name="Tomita M."/>
            <person name="Numata K."/>
            <person name="Arakawa K."/>
        </authorList>
    </citation>
    <scope>NUCLEOTIDE SEQUENCE</scope>
</reference>
<evidence type="ECO:0000313" key="1">
    <source>
        <dbReference type="EMBL" id="GFU58075.1"/>
    </source>
</evidence>